<evidence type="ECO:0000256" key="6">
    <source>
        <dbReference type="ARBA" id="ARBA00022837"/>
    </source>
</evidence>
<dbReference type="PANTHER" id="PTHR44591">
    <property type="entry name" value="STRESS RESPONSE REGULATOR PROTEIN 1"/>
    <property type="match status" value="1"/>
</dbReference>
<dbReference type="GO" id="GO:0042173">
    <property type="term" value="P:regulation of sporulation resulting in formation of a cellular spore"/>
    <property type="evidence" value="ECO:0007669"/>
    <property type="project" value="InterPro"/>
</dbReference>
<proteinExistence type="predicted"/>
<evidence type="ECO:0000256" key="8">
    <source>
        <dbReference type="ARBA" id="ARBA00023012"/>
    </source>
</evidence>
<organism evidence="18 19">
    <name type="scientific">Lysinibacillus sphaericus</name>
    <name type="common">Bacillus sphaericus</name>
    <dbReference type="NCBI Taxonomy" id="1421"/>
    <lineage>
        <taxon>Bacteria</taxon>
        <taxon>Bacillati</taxon>
        <taxon>Bacillota</taxon>
        <taxon>Bacilli</taxon>
        <taxon>Bacillales</taxon>
        <taxon>Bacillaceae</taxon>
        <taxon>Lysinibacillus</taxon>
    </lineage>
</organism>
<evidence type="ECO:0000256" key="1">
    <source>
        <dbReference type="ARBA" id="ARBA00004496"/>
    </source>
</evidence>
<feature type="binding site" evidence="15">
    <location>
        <position position="51"/>
    </location>
    <ligand>
        <name>Ca(2+)</name>
        <dbReference type="ChEBI" id="CHEBI:29108"/>
    </ligand>
</feature>
<comment type="function">
    <text evidence="13">May play the central regulatory role in sporulation. It may be an element of the effector pathway responsible for the activation of sporulation genes in response to nutritional stress. Spo0A may act in concert with Spo0H (a sigma factor) to control the expression of some genes that are critical to the sporulation process. Repressor of abrB, activator of the spoIIa operon. Binds the DNA sequence 5'-TGNCGAA-3' (0A box).</text>
</comment>
<dbReference type="GO" id="GO:0005509">
    <property type="term" value="F:calcium ion binding"/>
    <property type="evidence" value="ECO:0007669"/>
    <property type="project" value="UniProtKB-UniRule"/>
</dbReference>
<evidence type="ECO:0000256" key="13">
    <source>
        <dbReference type="ARBA" id="ARBA00025691"/>
    </source>
</evidence>
<dbReference type="InterPro" id="IPR001789">
    <property type="entry name" value="Sig_transdc_resp-reg_receiver"/>
</dbReference>
<dbReference type="NCBIfam" id="TIGR02875">
    <property type="entry name" value="spore_0_A"/>
    <property type="match status" value="1"/>
</dbReference>
<keyword evidence="5 16" id="KW-0597">Phosphoprotein</keyword>
<dbReference type="Pfam" id="PF08769">
    <property type="entry name" value="Spo0A_C"/>
    <property type="match status" value="1"/>
</dbReference>
<dbReference type="Pfam" id="PF00072">
    <property type="entry name" value="Response_reg"/>
    <property type="match status" value="1"/>
</dbReference>
<evidence type="ECO:0000256" key="4">
    <source>
        <dbReference type="ARBA" id="ARBA00022491"/>
    </source>
</evidence>
<evidence type="ECO:0000256" key="7">
    <source>
        <dbReference type="ARBA" id="ARBA00022969"/>
    </source>
</evidence>
<accession>A0AAJ4ZX68</accession>
<dbReference type="PANTHER" id="PTHR44591:SF3">
    <property type="entry name" value="RESPONSE REGULATORY DOMAIN-CONTAINING PROTEIN"/>
    <property type="match status" value="1"/>
</dbReference>
<feature type="binding site" evidence="15">
    <location>
        <position position="52"/>
    </location>
    <ligand>
        <name>Ca(2+)</name>
        <dbReference type="ChEBI" id="CHEBI:29108"/>
    </ligand>
</feature>
<name>A0AAJ4ZX68_LYSSH</name>
<dbReference type="GO" id="GO:0003677">
    <property type="term" value="F:DNA binding"/>
    <property type="evidence" value="ECO:0007669"/>
    <property type="project" value="UniProtKB-KW"/>
</dbReference>
<evidence type="ECO:0000256" key="3">
    <source>
        <dbReference type="ARBA" id="ARBA00022490"/>
    </source>
</evidence>
<keyword evidence="12 14" id="KW-0804">Transcription</keyword>
<dbReference type="GO" id="GO:0051606">
    <property type="term" value="P:detection of stimulus"/>
    <property type="evidence" value="ECO:0007669"/>
    <property type="project" value="UniProtKB-UniRule"/>
</dbReference>
<dbReference type="GO" id="GO:0000160">
    <property type="term" value="P:phosphorelay signal transduction system"/>
    <property type="evidence" value="ECO:0007669"/>
    <property type="project" value="UniProtKB-UniRule"/>
</dbReference>
<protein>
    <recommendedName>
        <fullName evidence="2 14">Stage 0 sporulation protein A</fullName>
    </recommendedName>
</protein>
<dbReference type="InterPro" id="IPR036388">
    <property type="entry name" value="WH-like_DNA-bd_sf"/>
</dbReference>
<dbReference type="Proteomes" id="UP000255295">
    <property type="component" value="Unassembled WGS sequence"/>
</dbReference>
<dbReference type="SMART" id="SM00448">
    <property type="entry name" value="REC"/>
    <property type="match status" value="1"/>
</dbReference>
<evidence type="ECO:0000256" key="15">
    <source>
        <dbReference type="PIRSR" id="PIRSR002937-1"/>
    </source>
</evidence>
<evidence type="ECO:0000259" key="17">
    <source>
        <dbReference type="PROSITE" id="PS50110"/>
    </source>
</evidence>
<comment type="subcellular location">
    <subcellularLocation>
        <location evidence="1 14">Cytoplasm</location>
    </subcellularLocation>
</comment>
<keyword evidence="3 14" id="KW-0963">Cytoplasm</keyword>
<dbReference type="SUPFAM" id="SSF46894">
    <property type="entry name" value="C-terminal effector domain of the bipartite response regulators"/>
    <property type="match status" value="1"/>
</dbReference>
<evidence type="ECO:0000256" key="16">
    <source>
        <dbReference type="PROSITE-ProRule" id="PRU00169"/>
    </source>
</evidence>
<dbReference type="InterPro" id="IPR012052">
    <property type="entry name" value="Spore_0_A"/>
</dbReference>
<evidence type="ECO:0000256" key="14">
    <source>
        <dbReference type="PIRNR" id="PIRNR002937"/>
    </source>
</evidence>
<reference evidence="18 19" key="1">
    <citation type="submission" date="2018-06" db="EMBL/GenBank/DDBJ databases">
        <authorList>
            <consortium name="Pathogen Informatics"/>
            <person name="Doyle S."/>
        </authorList>
    </citation>
    <scope>NUCLEOTIDE SEQUENCE [LARGE SCALE GENOMIC DNA]</scope>
    <source>
        <strain evidence="18 19">NCTC10338</strain>
    </source>
</reference>
<keyword evidence="4 14" id="KW-0678">Repressor</keyword>
<evidence type="ECO:0000256" key="12">
    <source>
        <dbReference type="ARBA" id="ARBA00023163"/>
    </source>
</evidence>
<dbReference type="InterPro" id="IPR016032">
    <property type="entry name" value="Sig_transdc_resp-reg_C-effctor"/>
</dbReference>
<dbReference type="InterPro" id="IPR011006">
    <property type="entry name" value="CheY-like_superfamily"/>
</dbReference>
<feature type="domain" description="Response regulatory" evidence="17">
    <location>
        <begin position="46"/>
        <end position="164"/>
    </location>
</feature>
<dbReference type="AlphaFoldDB" id="A0AAJ4ZX68"/>
<keyword evidence="6 14" id="KW-0106">Calcium</keyword>
<dbReference type="CDD" id="cd17561">
    <property type="entry name" value="REC_Spo0A"/>
    <property type="match status" value="1"/>
</dbReference>
<keyword evidence="10 14" id="KW-0238">DNA-binding</keyword>
<evidence type="ECO:0000256" key="10">
    <source>
        <dbReference type="ARBA" id="ARBA00023125"/>
    </source>
</evidence>
<keyword evidence="11 14" id="KW-0010">Activator</keyword>
<comment type="function">
    <text evidence="14">May play the central regulatory role in sporulation. It may be an element of the effector pathway responsible for the activation of sporulation genes in response to nutritional stress. Spo0A may act in concert with spo0H (a sigma factor) to control the expression of some genes that are critical to the sporulation process.</text>
</comment>
<dbReference type="PROSITE" id="PS50110">
    <property type="entry name" value="RESPONSE_REGULATORY"/>
    <property type="match status" value="1"/>
</dbReference>
<dbReference type="EMBL" id="UFSZ01000001">
    <property type="protein sequence ID" value="SUV17802.1"/>
    <property type="molecule type" value="Genomic_DNA"/>
</dbReference>
<dbReference type="GO" id="GO:0005737">
    <property type="term" value="C:cytoplasm"/>
    <property type="evidence" value="ECO:0007669"/>
    <property type="project" value="UniProtKB-SubCell"/>
</dbReference>
<dbReference type="SUPFAM" id="SSF52172">
    <property type="entry name" value="CheY-like"/>
    <property type="match status" value="1"/>
</dbReference>
<gene>
    <name evidence="18" type="primary">spo0A</name>
    <name evidence="18" type="ORF">NCTC10338_02913</name>
</gene>
<evidence type="ECO:0000313" key="19">
    <source>
        <dbReference type="Proteomes" id="UP000255295"/>
    </source>
</evidence>
<comment type="caution">
    <text evidence="18">The sequence shown here is derived from an EMBL/GenBank/DDBJ whole genome shotgun (WGS) entry which is preliminary data.</text>
</comment>
<dbReference type="GO" id="GO:0003700">
    <property type="term" value="F:DNA-binding transcription factor activity"/>
    <property type="evidence" value="ECO:0007669"/>
    <property type="project" value="InterPro"/>
</dbReference>
<dbReference type="GO" id="GO:0030435">
    <property type="term" value="P:sporulation resulting in formation of a cellular spore"/>
    <property type="evidence" value="ECO:0007669"/>
    <property type="project" value="UniProtKB-UniRule"/>
</dbReference>
<evidence type="ECO:0000256" key="11">
    <source>
        <dbReference type="ARBA" id="ARBA00023159"/>
    </source>
</evidence>
<evidence type="ECO:0000256" key="5">
    <source>
        <dbReference type="ARBA" id="ARBA00022553"/>
    </source>
</evidence>
<keyword evidence="9 14" id="KW-0805">Transcription regulation</keyword>
<dbReference type="PIRSF" id="PIRSF002937">
    <property type="entry name" value="Res_reg_Spo0A"/>
    <property type="match status" value="1"/>
</dbReference>
<keyword evidence="7 14" id="KW-0749">Sporulation</keyword>
<keyword evidence="14 15" id="KW-0479">Metal-binding</keyword>
<keyword evidence="8 14" id="KW-0902">Two-component regulatory system</keyword>
<feature type="modified residue" description="4-aspartylphosphate" evidence="16">
    <location>
        <position position="97"/>
    </location>
</feature>
<dbReference type="Gene3D" id="1.10.10.10">
    <property type="entry name" value="Winged helix-like DNA-binding domain superfamily/Winged helix DNA-binding domain"/>
    <property type="match status" value="1"/>
</dbReference>
<evidence type="ECO:0000256" key="9">
    <source>
        <dbReference type="ARBA" id="ARBA00023015"/>
    </source>
</evidence>
<dbReference type="InterPro" id="IPR050595">
    <property type="entry name" value="Bact_response_regulator"/>
</dbReference>
<comment type="cofactor">
    <cofactor evidence="14 15">
        <name>Ca(2+)</name>
        <dbReference type="ChEBI" id="CHEBI:29108"/>
    </cofactor>
    <text evidence="14 15">Binds 1 Ca(2+) ion per subunit.</text>
</comment>
<evidence type="ECO:0000313" key="18">
    <source>
        <dbReference type="EMBL" id="SUV17802.1"/>
    </source>
</evidence>
<feature type="binding site" evidence="15">
    <location>
        <position position="97"/>
    </location>
    <ligand>
        <name>Ca(2+)</name>
        <dbReference type="ChEBI" id="CHEBI:29108"/>
    </ligand>
</feature>
<evidence type="ECO:0000256" key="2">
    <source>
        <dbReference type="ARBA" id="ARBA00015699"/>
    </source>
</evidence>
<dbReference type="Gene3D" id="3.40.50.2300">
    <property type="match status" value="1"/>
</dbReference>
<sequence length="304" mass="34282">MEIEKVFNPKMSKIPQCVKKTLGVTVLCFEQSKQSPEGGMEMTKVKVAIADDNRELLKTMEHYFQGHPEIEIIATASNGKVCLQMLEEYTPDILLLDIIMPHLDGLAVLEAMYQNDRMSSIQVIMLTAFGQEDVMKQAVDLGASYFMLKPFEFDQLVQKILHCAGQKASIPKKASVLQPTTPQKLNQHQLDSTITAIIKEIGVPAHIKGYSYLREAIQMVFEDIELLGSVTKILYPEIAKKFNTTPSRVERAIRHAIEVAWNRGNYESISSMFGYTVHHLKSKPTNSEFIAMIADKIRIDMMAS</sequence>
<dbReference type="InterPro" id="IPR014879">
    <property type="entry name" value="Spo0A_C"/>
</dbReference>